<dbReference type="Proteomes" id="UP000230069">
    <property type="component" value="Unassembled WGS sequence"/>
</dbReference>
<reference evidence="3 4" key="1">
    <citation type="submission" date="2017-09" db="EMBL/GenBank/DDBJ databases">
        <title>WGS assembly of Aquilegia coerulea Goldsmith.</title>
        <authorList>
            <person name="Hodges S."/>
            <person name="Kramer E."/>
            <person name="Nordborg M."/>
            <person name="Tomkins J."/>
            <person name="Borevitz J."/>
            <person name="Derieg N."/>
            <person name="Yan J."/>
            <person name="Mihaltcheva S."/>
            <person name="Hayes R.D."/>
            <person name="Rokhsar D."/>
        </authorList>
    </citation>
    <scope>NUCLEOTIDE SEQUENCE [LARGE SCALE GENOMIC DNA]</scope>
    <source>
        <strain evidence="4">cv. Goldsmith</strain>
    </source>
</reference>
<protein>
    <recommendedName>
        <fullName evidence="2">Ubiquitin-like domain-containing protein</fullName>
    </recommendedName>
</protein>
<sequence length="174" mass="19973">MDDSNDEKMNIYFRLMKTIPLEVKKSDTIRKVRTEFSELEGISLVNLKSLFFAGDWLEEDKNVADYDIKNGSIINIYMDSGFRTQVYLKISHIGKRITLDVDMRDTILAVKQRIQHKEGFTVCQQDLIYLGEQLNDSRTLASYNIGKSSTIYAVFRDGDDIDINVGLNTANFLP</sequence>
<name>A0A2G5CWC9_AQUCA</name>
<evidence type="ECO:0000259" key="2">
    <source>
        <dbReference type="PROSITE" id="PS50053"/>
    </source>
</evidence>
<dbReference type="SMART" id="SM00213">
    <property type="entry name" value="UBQ"/>
    <property type="match status" value="2"/>
</dbReference>
<dbReference type="InterPro" id="IPR050158">
    <property type="entry name" value="Ubiquitin_ubiquitin-like"/>
</dbReference>
<accession>A0A2G5CWC9</accession>
<dbReference type="EMBL" id="KZ305052">
    <property type="protein sequence ID" value="PIA35571.1"/>
    <property type="molecule type" value="Genomic_DNA"/>
</dbReference>
<dbReference type="InterPro" id="IPR029071">
    <property type="entry name" value="Ubiquitin-like_domsf"/>
</dbReference>
<dbReference type="PROSITE" id="PS50053">
    <property type="entry name" value="UBIQUITIN_2"/>
    <property type="match status" value="2"/>
</dbReference>
<dbReference type="InterPro" id="IPR019956">
    <property type="entry name" value="Ubiquitin_dom"/>
</dbReference>
<evidence type="ECO:0000313" key="4">
    <source>
        <dbReference type="Proteomes" id="UP000230069"/>
    </source>
</evidence>
<dbReference type="PRINTS" id="PR00348">
    <property type="entry name" value="UBIQUITIN"/>
</dbReference>
<dbReference type="Pfam" id="PF00240">
    <property type="entry name" value="ubiquitin"/>
    <property type="match status" value="2"/>
</dbReference>
<dbReference type="GO" id="GO:0003729">
    <property type="term" value="F:mRNA binding"/>
    <property type="evidence" value="ECO:0007669"/>
    <property type="project" value="UniProtKB-ARBA"/>
</dbReference>
<proteinExistence type="predicted"/>
<feature type="domain" description="Ubiquitin-like" evidence="2">
    <location>
        <begin position="84"/>
        <end position="156"/>
    </location>
</feature>
<gene>
    <name evidence="3" type="ORF">AQUCO_03500141v1</name>
</gene>
<keyword evidence="4" id="KW-1185">Reference proteome</keyword>
<dbReference type="Gene3D" id="3.10.20.90">
    <property type="entry name" value="Phosphatidylinositol 3-kinase Catalytic Subunit, Chain A, domain 1"/>
    <property type="match status" value="2"/>
</dbReference>
<dbReference type="AlphaFoldDB" id="A0A2G5CWC9"/>
<keyword evidence="1" id="KW-1017">Isopeptide bond</keyword>
<dbReference type="InterPro" id="IPR000626">
    <property type="entry name" value="Ubiquitin-like_dom"/>
</dbReference>
<dbReference type="PANTHER" id="PTHR10666">
    <property type="entry name" value="UBIQUITIN"/>
    <property type="match status" value="1"/>
</dbReference>
<dbReference type="OrthoDB" id="1894077at2759"/>
<organism evidence="3 4">
    <name type="scientific">Aquilegia coerulea</name>
    <name type="common">Rocky mountain columbine</name>
    <dbReference type="NCBI Taxonomy" id="218851"/>
    <lineage>
        <taxon>Eukaryota</taxon>
        <taxon>Viridiplantae</taxon>
        <taxon>Streptophyta</taxon>
        <taxon>Embryophyta</taxon>
        <taxon>Tracheophyta</taxon>
        <taxon>Spermatophyta</taxon>
        <taxon>Magnoliopsida</taxon>
        <taxon>Ranunculales</taxon>
        <taxon>Ranunculaceae</taxon>
        <taxon>Thalictroideae</taxon>
        <taxon>Aquilegia</taxon>
    </lineage>
</organism>
<feature type="domain" description="Ubiquitin-like" evidence="2">
    <location>
        <begin position="9"/>
        <end position="78"/>
    </location>
</feature>
<dbReference type="SUPFAM" id="SSF54236">
    <property type="entry name" value="Ubiquitin-like"/>
    <property type="match status" value="2"/>
</dbReference>
<evidence type="ECO:0000256" key="1">
    <source>
        <dbReference type="ARBA" id="ARBA00022499"/>
    </source>
</evidence>
<evidence type="ECO:0000313" key="3">
    <source>
        <dbReference type="EMBL" id="PIA35571.1"/>
    </source>
</evidence>
<dbReference type="InParanoid" id="A0A2G5CWC9"/>
<dbReference type="STRING" id="218851.A0A2G5CWC9"/>